<dbReference type="EMBL" id="NHZQ01000447">
    <property type="protein sequence ID" value="PSK34274.1"/>
    <property type="molecule type" value="Genomic_DNA"/>
</dbReference>
<protein>
    <submittedName>
        <fullName evidence="2">Uncharacterized protein</fullName>
    </submittedName>
</protein>
<dbReference type="OrthoDB" id="3942703at2759"/>
<evidence type="ECO:0000256" key="1">
    <source>
        <dbReference type="SAM" id="MobiDB-lite"/>
    </source>
</evidence>
<keyword evidence="3" id="KW-1185">Reference proteome</keyword>
<name>A0A2P7YE78_9PEZI</name>
<feature type="compositionally biased region" description="Basic and acidic residues" evidence="1">
    <location>
        <begin position="108"/>
        <end position="118"/>
    </location>
</feature>
<evidence type="ECO:0000313" key="3">
    <source>
        <dbReference type="Proteomes" id="UP000243723"/>
    </source>
</evidence>
<proteinExistence type="predicted"/>
<reference evidence="2 3" key="1">
    <citation type="submission" date="2017-05" db="EMBL/GenBank/DDBJ databases">
        <title>Draft genome sequence of Elsinoe australis.</title>
        <authorList>
            <person name="Cheng Q."/>
        </authorList>
    </citation>
    <scope>NUCLEOTIDE SEQUENCE [LARGE SCALE GENOMIC DNA]</scope>
    <source>
        <strain evidence="2 3">NL1</strain>
    </source>
</reference>
<dbReference type="Proteomes" id="UP000243723">
    <property type="component" value="Unassembled WGS sequence"/>
</dbReference>
<accession>A0A2P7YE78</accession>
<organism evidence="2 3">
    <name type="scientific">Elsinoe australis</name>
    <dbReference type="NCBI Taxonomy" id="40998"/>
    <lineage>
        <taxon>Eukaryota</taxon>
        <taxon>Fungi</taxon>
        <taxon>Dikarya</taxon>
        <taxon>Ascomycota</taxon>
        <taxon>Pezizomycotina</taxon>
        <taxon>Dothideomycetes</taxon>
        <taxon>Dothideomycetidae</taxon>
        <taxon>Myriangiales</taxon>
        <taxon>Elsinoaceae</taxon>
        <taxon>Elsinoe</taxon>
    </lineage>
</organism>
<gene>
    <name evidence="2" type="ORF">B9Z65_8600</name>
</gene>
<sequence>MVEAYENNDYKESIELAAQLLSKSDLPTLIRARCHMMLSLKKGSDLAVQHAEAAVEILDVEARELVSPDEFPQEHLEQARDCLRQAKEDAEKRKIKAEAVKQKGGPSRSEKGEQSKKK</sequence>
<feature type="region of interest" description="Disordered" evidence="1">
    <location>
        <begin position="87"/>
        <end position="118"/>
    </location>
</feature>
<dbReference type="AlphaFoldDB" id="A0A2P7YE78"/>
<feature type="compositionally biased region" description="Basic and acidic residues" evidence="1">
    <location>
        <begin position="87"/>
        <end position="101"/>
    </location>
</feature>
<comment type="caution">
    <text evidence="2">The sequence shown here is derived from an EMBL/GenBank/DDBJ whole genome shotgun (WGS) entry which is preliminary data.</text>
</comment>
<evidence type="ECO:0000313" key="2">
    <source>
        <dbReference type="EMBL" id="PSK34274.1"/>
    </source>
</evidence>